<feature type="signal peptide" evidence="1">
    <location>
        <begin position="1"/>
        <end position="19"/>
    </location>
</feature>
<dbReference type="Gene3D" id="1.25.40.10">
    <property type="entry name" value="Tetratricopeptide repeat domain"/>
    <property type="match status" value="1"/>
</dbReference>
<dbReference type="SUPFAM" id="SSF74653">
    <property type="entry name" value="TolA/TonB C-terminal domain"/>
    <property type="match status" value="1"/>
</dbReference>
<sequence length="202" mass="23475">MAKPLFSTLFILFSSISIALSQAEFKADYPQKVNEILAKSLKFPAESRQKREGGNILLSIKIDSKGMLDSVFVLEESHAPLMNEVMKSVAILKENWEPEYLEGREFDTKYLLNFNFKSELARGRPISYKTAVSKLIEKEKYQEAMEEIERLIAENPYDPELYFLRSQVYNNTGETTKFQEDFMKTRYLKKEMLSTVIIQAVR</sequence>
<evidence type="ECO:0000256" key="1">
    <source>
        <dbReference type="SAM" id="SignalP"/>
    </source>
</evidence>
<reference evidence="4" key="1">
    <citation type="submission" date="2016-12" db="EMBL/GenBank/DDBJ databases">
        <authorList>
            <person name="Varghese N."/>
            <person name="Submissions S."/>
        </authorList>
    </citation>
    <scope>NUCLEOTIDE SEQUENCE [LARGE SCALE GENOMIC DNA]</scope>
    <source>
        <strain evidence="4">DSM 25035</strain>
    </source>
</reference>
<dbReference type="EMBL" id="FRXN01000002">
    <property type="protein sequence ID" value="SHO61868.1"/>
    <property type="molecule type" value="Genomic_DNA"/>
</dbReference>
<feature type="domain" description="TonB C-terminal" evidence="2">
    <location>
        <begin position="41"/>
        <end position="117"/>
    </location>
</feature>
<proteinExistence type="predicted"/>
<dbReference type="GO" id="GO:0055085">
    <property type="term" value="P:transmembrane transport"/>
    <property type="evidence" value="ECO:0007669"/>
    <property type="project" value="InterPro"/>
</dbReference>
<dbReference type="Proteomes" id="UP000184609">
    <property type="component" value="Unassembled WGS sequence"/>
</dbReference>
<dbReference type="Pfam" id="PF03544">
    <property type="entry name" value="TonB_C"/>
    <property type="match status" value="1"/>
</dbReference>
<dbReference type="RefSeq" id="WP_073571292.1">
    <property type="nucleotide sequence ID" value="NZ_FRXN01000002.1"/>
</dbReference>
<dbReference type="STRING" id="1073327.SAMN04488108_1637"/>
<gene>
    <name evidence="3" type="ORF">SAMN04488108_1637</name>
</gene>
<evidence type="ECO:0000313" key="3">
    <source>
        <dbReference type="EMBL" id="SHO61868.1"/>
    </source>
</evidence>
<accession>A0A1M7ZAB9</accession>
<evidence type="ECO:0000313" key="4">
    <source>
        <dbReference type="Proteomes" id="UP000184609"/>
    </source>
</evidence>
<dbReference type="SUPFAM" id="SSF48452">
    <property type="entry name" value="TPR-like"/>
    <property type="match status" value="1"/>
</dbReference>
<feature type="chain" id="PRO_5012139025" evidence="1">
    <location>
        <begin position="20"/>
        <end position="202"/>
    </location>
</feature>
<evidence type="ECO:0000259" key="2">
    <source>
        <dbReference type="Pfam" id="PF03544"/>
    </source>
</evidence>
<dbReference type="Gene3D" id="3.30.1150.10">
    <property type="match status" value="1"/>
</dbReference>
<dbReference type="InterPro" id="IPR037682">
    <property type="entry name" value="TonB_C"/>
</dbReference>
<organism evidence="3 4">
    <name type="scientific">Algoriphagus zhangzhouensis</name>
    <dbReference type="NCBI Taxonomy" id="1073327"/>
    <lineage>
        <taxon>Bacteria</taxon>
        <taxon>Pseudomonadati</taxon>
        <taxon>Bacteroidota</taxon>
        <taxon>Cytophagia</taxon>
        <taxon>Cytophagales</taxon>
        <taxon>Cyclobacteriaceae</taxon>
        <taxon>Algoriphagus</taxon>
    </lineage>
</organism>
<name>A0A1M7ZAB9_9BACT</name>
<dbReference type="InterPro" id="IPR011990">
    <property type="entry name" value="TPR-like_helical_dom_sf"/>
</dbReference>
<protein>
    <submittedName>
        <fullName evidence="3">TonB protein C-terminal</fullName>
    </submittedName>
</protein>
<dbReference type="OrthoDB" id="823632at2"/>
<keyword evidence="4" id="KW-1185">Reference proteome</keyword>
<keyword evidence="1" id="KW-0732">Signal</keyword>
<dbReference type="AlphaFoldDB" id="A0A1M7ZAB9"/>